<dbReference type="GO" id="GO:0042302">
    <property type="term" value="F:structural constituent of cuticle"/>
    <property type="evidence" value="ECO:0007669"/>
    <property type="project" value="UniProtKB-UniRule"/>
</dbReference>
<proteinExistence type="predicted"/>
<feature type="region of interest" description="Disordered" evidence="3">
    <location>
        <begin position="407"/>
        <end position="439"/>
    </location>
</feature>
<accession>A0A7R8VQZ1</accession>
<dbReference type="InterPro" id="IPR000618">
    <property type="entry name" value="Insect_cuticle"/>
</dbReference>
<sequence length="439" mass="49029">MKAHPKYEFGYEVTDHHTGDSHYQKESRDGDKVVGEYALKEPGGNVRTVKYVADKHGFHPVVHNSHGRAGDCESGGLDLGRLDIRNLVAIECWRVSSVPLPNVDSFVGTQRVFGESLVPCLQKLSACVLTRSPRKSAGRQNVELCLINQTMKRILKNDLHYRPYKIQVFKERPPKARDGLKEQIQQEFNNIPLEILRDVMALQSLVSSPNVNDPNGWWCCRKVSRFGTQGRSPHKVERSGGVRGHSPSATQGCTLGVPSPFYTHRPDAAELHGPSRLESCKVSHRAPRPVQTATKKISKENKEKKITGALPGPELATADPVQVKLFTSFWVAGGILEYSGRPGRAGFHQPKPYSHYAHSPPYERIYRLMTERGLRGGVAIHTSWSVGHARWLHLFSVRASAVRTDPVHAKKASVSMKREKTTPSHKIIPHSPSQEKKLE</sequence>
<name>A0A7R8VQZ1_TIMDO</name>
<evidence type="ECO:0000256" key="3">
    <source>
        <dbReference type="SAM" id="MobiDB-lite"/>
    </source>
</evidence>
<dbReference type="GO" id="GO:0031012">
    <property type="term" value="C:extracellular matrix"/>
    <property type="evidence" value="ECO:0007669"/>
    <property type="project" value="TreeGrafter"/>
</dbReference>
<protein>
    <submittedName>
        <fullName evidence="4">Uncharacterized protein</fullName>
    </submittedName>
</protein>
<dbReference type="InterPro" id="IPR051217">
    <property type="entry name" value="Insect_Cuticle_Struc_Prot"/>
</dbReference>
<organism evidence="4">
    <name type="scientific">Timema douglasi</name>
    <name type="common">Walking stick</name>
    <dbReference type="NCBI Taxonomy" id="61478"/>
    <lineage>
        <taxon>Eukaryota</taxon>
        <taxon>Metazoa</taxon>
        <taxon>Ecdysozoa</taxon>
        <taxon>Arthropoda</taxon>
        <taxon>Hexapoda</taxon>
        <taxon>Insecta</taxon>
        <taxon>Pterygota</taxon>
        <taxon>Neoptera</taxon>
        <taxon>Polyneoptera</taxon>
        <taxon>Phasmatodea</taxon>
        <taxon>Timematodea</taxon>
        <taxon>Timematoidea</taxon>
        <taxon>Timematidae</taxon>
        <taxon>Timema</taxon>
    </lineage>
</organism>
<gene>
    <name evidence="4" type="ORF">TDIB3V08_LOCUS9113</name>
</gene>
<dbReference type="PANTHER" id="PTHR12236:SF95">
    <property type="entry name" value="CUTICULAR PROTEIN 76BD, ISOFORM C-RELATED"/>
    <property type="match status" value="1"/>
</dbReference>
<dbReference type="GO" id="GO:0005615">
    <property type="term" value="C:extracellular space"/>
    <property type="evidence" value="ECO:0007669"/>
    <property type="project" value="TreeGrafter"/>
</dbReference>
<keyword evidence="1 2" id="KW-0193">Cuticle</keyword>
<dbReference type="Pfam" id="PF00379">
    <property type="entry name" value="Chitin_bind_4"/>
    <property type="match status" value="1"/>
</dbReference>
<dbReference type="AlphaFoldDB" id="A0A7R8VQZ1"/>
<evidence type="ECO:0000313" key="4">
    <source>
        <dbReference type="EMBL" id="CAD7202936.1"/>
    </source>
</evidence>
<evidence type="ECO:0000256" key="2">
    <source>
        <dbReference type="PROSITE-ProRule" id="PRU00497"/>
    </source>
</evidence>
<dbReference type="PROSITE" id="PS51155">
    <property type="entry name" value="CHIT_BIND_RR_2"/>
    <property type="match status" value="1"/>
</dbReference>
<feature type="region of interest" description="Disordered" evidence="3">
    <location>
        <begin position="230"/>
        <end position="250"/>
    </location>
</feature>
<evidence type="ECO:0000256" key="1">
    <source>
        <dbReference type="ARBA" id="ARBA00022460"/>
    </source>
</evidence>
<dbReference type="PANTHER" id="PTHR12236">
    <property type="entry name" value="STRUCTURAL CONTITUENT OF CUTICLE"/>
    <property type="match status" value="1"/>
</dbReference>
<reference evidence="4" key="1">
    <citation type="submission" date="2020-11" db="EMBL/GenBank/DDBJ databases">
        <authorList>
            <person name="Tran Van P."/>
        </authorList>
    </citation>
    <scope>NUCLEOTIDE SEQUENCE</scope>
</reference>
<dbReference type="EMBL" id="OA569957">
    <property type="protein sequence ID" value="CAD7202936.1"/>
    <property type="molecule type" value="Genomic_DNA"/>
</dbReference>